<dbReference type="CDD" id="cd00717">
    <property type="entry name" value="URO-D"/>
    <property type="match status" value="1"/>
</dbReference>
<feature type="domain" description="Uroporphyrinogen decarboxylase (URO-D)" evidence="8">
    <location>
        <begin position="125"/>
        <end position="141"/>
    </location>
</feature>
<feature type="domain" description="Uroporphyrinogen decarboxylase (URO-D)" evidence="7">
    <location>
        <begin position="26"/>
        <end position="35"/>
    </location>
</feature>
<evidence type="ECO:0000256" key="1">
    <source>
        <dbReference type="ARBA" id="ARBA00004804"/>
    </source>
</evidence>
<dbReference type="PROSITE" id="PS00906">
    <property type="entry name" value="UROD_1"/>
    <property type="match status" value="1"/>
</dbReference>
<dbReference type="InterPro" id="IPR006361">
    <property type="entry name" value="Uroporphyrinogen_deCO2ase_HemE"/>
</dbReference>
<keyword evidence="10" id="KW-1185">Reference proteome</keyword>
<dbReference type="GO" id="GO:0006783">
    <property type="term" value="P:heme biosynthetic process"/>
    <property type="evidence" value="ECO:0007669"/>
    <property type="project" value="TreeGrafter"/>
</dbReference>
<dbReference type="PANTHER" id="PTHR21091">
    <property type="entry name" value="METHYLTETRAHYDROFOLATE:HOMOCYSTEINE METHYLTRANSFERASE RELATED"/>
    <property type="match status" value="1"/>
</dbReference>
<dbReference type="OrthoDB" id="339900at2759"/>
<evidence type="ECO:0000313" key="10">
    <source>
        <dbReference type="Proteomes" id="UP000807769"/>
    </source>
</evidence>
<comment type="pathway">
    <text evidence="1">Porphyrin-containing compound metabolism; protoporphyrin-IX biosynthesis; coproporphyrinogen-III from 5-aminolevulinate: step 4/4.</text>
</comment>
<dbReference type="Pfam" id="PF01208">
    <property type="entry name" value="URO-D"/>
    <property type="match status" value="2"/>
</dbReference>
<evidence type="ECO:0000259" key="7">
    <source>
        <dbReference type="PROSITE" id="PS00906"/>
    </source>
</evidence>
<keyword evidence="4" id="KW-0210">Decarboxylase</keyword>
<dbReference type="EC" id="4.1.1.37" evidence="3"/>
<evidence type="ECO:0000256" key="5">
    <source>
        <dbReference type="ARBA" id="ARBA00023239"/>
    </source>
</evidence>
<dbReference type="InterPro" id="IPR000257">
    <property type="entry name" value="Uroporphyrinogen_deCOase"/>
</dbReference>
<dbReference type="PANTHER" id="PTHR21091:SF169">
    <property type="entry name" value="UROPORPHYRINOGEN DECARBOXYLASE"/>
    <property type="match status" value="1"/>
</dbReference>
<gene>
    <name evidence="9" type="ORF">BJ212DRAFT_1553244</name>
</gene>
<name>A0A9P7EGW3_9AGAM</name>
<protein>
    <recommendedName>
        <fullName evidence="3">uroporphyrinogen decarboxylase</fullName>
        <ecNumber evidence="3">4.1.1.37</ecNumber>
    </recommendedName>
</protein>
<organism evidence="9 10">
    <name type="scientific">Suillus subaureus</name>
    <dbReference type="NCBI Taxonomy" id="48587"/>
    <lineage>
        <taxon>Eukaryota</taxon>
        <taxon>Fungi</taxon>
        <taxon>Dikarya</taxon>
        <taxon>Basidiomycota</taxon>
        <taxon>Agaricomycotina</taxon>
        <taxon>Agaricomycetes</taxon>
        <taxon>Agaricomycetidae</taxon>
        <taxon>Boletales</taxon>
        <taxon>Suillineae</taxon>
        <taxon>Suillaceae</taxon>
        <taxon>Suillus</taxon>
    </lineage>
</organism>
<dbReference type="AlphaFoldDB" id="A0A9P7EGW3"/>
<evidence type="ECO:0000313" key="9">
    <source>
        <dbReference type="EMBL" id="KAG1820511.1"/>
    </source>
</evidence>
<comment type="caution">
    <text evidence="9">The sequence shown here is derived from an EMBL/GenBank/DDBJ whole genome shotgun (WGS) entry which is preliminary data.</text>
</comment>
<dbReference type="GeneID" id="64635946"/>
<dbReference type="Gene3D" id="3.20.20.210">
    <property type="match status" value="1"/>
</dbReference>
<evidence type="ECO:0000256" key="6">
    <source>
        <dbReference type="ARBA" id="ARBA00023244"/>
    </source>
</evidence>
<sequence length="294" mass="32759">MAQEFPTLKNDLLLRAARGEQTERAPVWVMRQAGRYLPEFRKTRETHEFFEICRSPTLATEITMQPIRRYAGLLDAAIIFSDILVVPQAMGMELPREVDVEKELGYVFEALTLTRKTLAGQVPLIGFSGAPWTLMMYMIEGGGSQTPSKQLLERTTDICVQYLIGQVNAGAQLLQVFDSNAGDLSPHDFSTFSLPYLKRIADEVREGLKARQLPVVPLTLFAKGASPSLAASAGYDTIGLDWTLDPRDVAKLTDGIIDGRTITLQGNLDPVVLYGGRDAIEREVKRMCNMFHDY</sequence>
<dbReference type="InterPro" id="IPR038071">
    <property type="entry name" value="UROD/MetE-like_sf"/>
</dbReference>
<dbReference type="GO" id="GO:0005829">
    <property type="term" value="C:cytosol"/>
    <property type="evidence" value="ECO:0007669"/>
    <property type="project" value="TreeGrafter"/>
</dbReference>
<comment type="similarity">
    <text evidence="2">Belongs to the uroporphyrinogen decarboxylase family.</text>
</comment>
<reference evidence="9" key="1">
    <citation type="journal article" date="2020" name="New Phytol.">
        <title>Comparative genomics reveals dynamic genome evolution in host specialist ectomycorrhizal fungi.</title>
        <authorList>
            <person name="Lofgren L.A."/>
            <person name="Nguyen N.H."/>
            <person name="Vilgalys R."/>
            <person name="Ruytinx J."/>
            <person name="Liao H.L."/>
            <person name="Branco S."/>
            <person name="Kuo A."/>
            <person name="LaButti K."/>
            <person name="Lipzen A."/>
            <person name="Andreopoulos W."/>
            <person name="Pangilinan J."/>
            <person name="Riley R."/>
            <person name="Hundley H."/>
            <person name="Na H."/>
            <person name="Barry K."/>
            <person name="Grigoriev I.V."/>
            <person name="Stajich J.E."/>
            <person name="Kennedy P.G."/>
        </authorList>
    </citation>
    <scope>NUCLEOTIDE SEQUENCE</scope>
    <source>
        <strain evidence="9">MN1</strain>
    </source>
</reference>
<accession>A0A9P7EGW3</accession>
<dbReference type="EMBL" id="JABBWG010000008">
    <property type="protein sequence ID" value="KAG1820511.1"/>
    <property type="molecule type" value="Genomic_DNA"/>
</dbReference>
<evidence type="ECO:0000256" key="2">
    <source>
        <dbReference type="ARBA" id="ARBA00009935"/>
    </source>
</evidence>
<dbReference type="SUPFAM" id="SSF51726">
    <property type="entry name" value="UROD/MetE-like"/>
    <property type="match status" value="1"/>
</dbReference>
<dbReference type="Proteomes" id="UP000807769">
    <property type="component" value="Unassembled WGS sequence"/>
</dbReference>
<evidence type="ECO:0000256" key="3">
    <source>
        <dbReference type="ARBA" id="ARBA00012288"/>
    </source>
</evidence>
<evidence type="ECO:0000256" key="4">
    <source>
        <dbReference type="ARBA" id="ARBA00022793"/>
    </source>
</evidence>
<keyword evidence="5" id="KW-0456">Lyase</keyword>
<keyword evidence="6" id="KW-0627">Porphyrin biosynthesis</keyword>
<proteinExistence type="inferred from homology"/>
<dbReference type="GO" id="GO:0004853">
    <property type="term" value="F:uroporphyrinogen decarboxylase activity"/>
    <property type="evidence" value="ECO:0007669"/>
    <property type="project" value="UniProtKB-EC"/>
</dbReference>
<dbReference type="PROSITE" id="PS00907">
    <property type="entry name" value="UROD_2"/>
    <property type="match status" value="1"/>
</dbReference>
<dbReference type="RefSeq" id="XP_041195782.1">
    <property type="nucleotide sequence ID" value="XM_041341930.1"/>
</dbReference>
<evidence type="ECO:0000259" key="8">
    <source>
        <dbReference type="PROSITE" id="PS00907"/>
    </source>
</evidence>